<dbReference type="OrthoDB" id="9793115at2"/>
<dbReference type="PROSITE" id="PS51318">
    <property type="entry name" value="TAT"/>
    <property type="match status" value="1"/>
</dbReference>
<dbReference type="InterPro" id="IPR029033">
    <property type="entry name" value="His_PPase_superfam"/>
</dbReference>
<dbReference type="EMBL" id="AEUD01000003">
    <property type="protein sequence ID" value="EGD56125.1"/>
    <property type="molecule type" value="Genomic_DNA"/>
</dbReference>
<dbReference type="InterPro" id="IPR050275">
    <property type="entry name" value="PGM_Phosphatase"/>
</dbReference>
<keyword evidence="3" id="KW-1185">Reference proteome</keyword>
<comment type="caution">
    <text evidence="2">The sequence shown here is derived from an EMBL/GenBank/DDBJ whole genome shotgun (WGS) entry which is preliminary data.</text>
</comment>
<dbReference type="Gene3D" id="3.40.50.1240">
    <property type="entry name" value="Phosphoglycerate mutase-like"/>
    <property type="match status" value="1"/>
</dbReference>
<feature type="chain" id="PRO_5003276948" evidence="1">
    <location>
        <begin position="30"/>
        <end position="261"/>
    </location>
</feature>
<dbReference type="RefSeq" id="WP_009678202.1">
    <property type="nucleotide sequence ID" value="NZ_AEUD01000003.1"/>
</dbReference>
<keyword evidence="1" id="KW-0732">Signal</keyword>
<protein>
    <submittedName>
        <fullName evidence="2">Phosphoglycerate mutase family protein</fullName>
    </submittedName>
</protein>
<dbReference type="SMART" id="SM00855">
    <property type="entry name" value="PGAM"/>
    <property type="match status" value="1"/>
</dbReference>
<evidence type="ECO:0000313" key="2">
    <source>
        <dbReference type="EMBL" id="EGD56125.1"/>
    </source>
</evidence>
<dbReference type="InterPro" id="IPR006311">
    <property type="entry name" value="TAT_signal"/>
</dbReference>
<dbReference type="InterPro" id="IPR013078">
    <property type="entry name" value="His_Pase_superF_clade-1"/>
</dbReference>
<proteinExistence type="predicted"/>
<dbReference type="PANTHER" id="PTHR48100">
    <property type="entry name" value="BROAD-SPECIFICITY PHOSPHATASE YOR283W-RELATED"/>
    <property type="match status" value="1"/>
</dbReference>
<dbReference type="Pfam" id="PF00300">
    <property type="entry name" value="His_Phos_1"/>
    <property type="match status" value="1"/>
</dbReference>
<reference evidence="2 3" key="1">
    <citation type="journal article" date="2011" name="J. Bacteriol.">
        <title>Draft Genome Sequence of Gordonia neofelifaecis NRRL B-59395, a Cholesterol-Degrading Actinomycete.</title>
        <authorList>
            <person name="Ge F."/>
            <person name="Li W."/>
            <person name="Chen G."/>
            <person name="Liu Y."/>
            <person name="Zhang G."/>
            <person name="Yong B."/>
            <person name="Wang Q."/>
            <person name="Wang N."/>
            <person name="Huang Z."/>
            <person name="Li W."/>
            <person name="Wang J."/>
            <person name="Wu C."/>
            <person name="Xie Q."/>
            <person name="Liu G."/>
        </authorList>
    </citation>
    <scope>NUCLEOTIDE SEQUENCE [LARGE SCALE GENOMIC DNA]</scope>
    <source>
        <strain evidence="2 3">NRRL B-59395</strain>
    </source>
</reference>
<dbReference type="CDD" id="cd07067">
    <property type="entry name" value="HP_PGM_like"/>
    <property type="match status" value="1"/>
</dbReference>
<feature type="signal peptide" evidence="1">
    <location>
        <begin position="1"/>
        <end position="29"/>
    </location>
</feature>
<gene>
    <name evidence="2" type="ORF">SCNU_04676</name>
</gene>
<accession>F1YGA6</accession>
<dbReference type="SUPFAM" id="SSF53254">
    <property type="entry name" value="Phosphoglycerate mutase-like"/>
    <property type="match status" value="1"/>
</dbReference>
<evidence type="ECO:0000256" key="1">
    <source>
        <dbReference type="SAM" id="SignalP"/>
    </source>
</evidence>
<dbReference type="STRING" id="644548.SCNU_04676"/>
<name>F1YGA6_9ACTN</name>
<dbReference type="Proteomes" id="UP000035065">
    <property type="component" value="Unassembled WGS sequence"/>
</dbReference>
<dbReference type="GO" id="GO:0016791">
    <property type="term" value="F:phosphatase activity"/>
    <property type="evidence" value="ECO:0007669"/>
    <property type="project" value="TreeGrafter"/>
</dbReference>
<dbReference type="AlphaFoldDB" id="F1YGA6"/>
<sequence length="261" mass="27312">MSGRLAVLAAAAVAVAGLTSAGFGGAAQAAPTAPELTITLVRHAESEGNASGLIDTKTPGPDLTELGRTQAQQNAILLAGNRYDGVFASRMVRTQQTARPLAQKLFRPVVVEPGFHEILAGDYEGQPEATAQMNYFQAPTQWMRGNLDARIPGAEDGHEFKKRFNDSLAAVVRTGVQNPVIFSHGGTIMTWSIMTATNAAEYAGKLAAGEHLRNVGRVVLKGNPTTGWRIVEWVAKPALPELPAGPDCGLGSVGTGSLAAC</sequence>
<evidence type="ECO:0000313" key="3">
    <source>
        <dbReference type="Proteomes" id="UP000035065"/>
    </source>
</evidence>
<organism evidence="2 3">
    <name type="scientific">Gordonia neofelifaecis NRRL B-59395</name>
    <dbReference type="NCBI Taxonomy" id="644548"/>
    <lineage>
        <taxon>Bacteria</taxon>
        <taxon>Bacillati</taxon>
        <taxon>Actinomycetota</taxon>
        <taxon>Actinomycetes</taxon>
        <taxon>Mycobacteriales</taxon>
        <taxon>Gordoniaceae</taxon>
        <taxon>Gordonia</taxon>
    </lineage>
</organism>
<dbReference type="GO" id="GO:0005737">
    <property type="term" value="C:cytoplasm"/>
    <property type="evidence" value="ECO:0007669"/>
    <property type="project" value="TreeGrafter"/>
</dbReference>
<dbReference type="eggNOG" id="COG0406">
    <property type="taxonomic scope" value="Bacteria"/>
</dbReference>
<dbReference type="PANTHER" id="PTHR48100:SF58">
    <property type="entry name" value="PE-PGRS FAMILY PROTEIN PE_PGRS11"/>
    <property type="match status" value="1"/>
</dbReference>